<sequence length="40" mass="4775">MVIISKIERIRDLESSLYCNTGKNVQQKNFQAEQFLRIFL</sequence>
<proteinExistence type="evidence at transcript level"/>
<organism evidence="1">
    <name type="scientific">Cryptosporidium parvum</name>
    <dbReference type="NCBI Taxonomy" id="5807"/>
    <lineage>
        <taxon>Eukaryota</taxon>
        <taxon>Sar</taxon>
        <taxon>Alveolata</taxon>
        <taxon>Apicomplexa</taxon>
        <taxon>Conoidasida</taxon>
        <taxon>Coccidia</taxon>
        <taxon>Eucoccidiorida</taxon>
        <taxon>Eimeriorina</taxon>
        <taxon>Cryptosporidiidae</taxon>
        <taxon>Cryptosporidium</taxon>
    </lineage>
</organism>
<name>F0X5Z4_CRYPV</name>
<protein>
    <submittedName>
        <fullName evidence="1">Uncharacterized protein</fullName>
    </submittedName>
</protein>
<accession>F0X5Z4</accession>
<reference evidence="1" key="1">
    <citation type="submission" date="2011-02" db="EMBL/GenBank/DDBJ databases">
        <title>Construction and analysis of full-length cDNA library of Cryptosporidium parvum.</title>
        <authorList>
            <person name="Yamagishi J."/>
            <person name="Wakaguri H."/>
            <person name="Sugano S."/>
            <person name="Kawano S."/>
            <person name="Fujisaki K."/>
            <person name="Sugimoto C."/>
            <person name="Watanabe J."/>
            <person name="Suzuki Y."/>
            <person name="Kimata I."/>
            <person name="Xuan X."/>
        </authorList>
    </citation>
    <scope>NUCLEOTIDE SEQUENCE</scope>
    <source>
        <strain evidence="1">HNJ-1</strain>
    </source>
</reference>
<evidence type="ECO:0000313" key="1">
    <source>
        <dbReference type="EMBL" id="BAJ78015.1"/>
    </source>
</evidence>
<dbReference type="EMBL" id="FX115912">
    <property type="protein sequence ID" value="BAJ78015.1"/>
    <property type="molecule type" value="mRNA"/>
</dbReference>
<dbReference type="AlphaFoldDB" id="F0X5Z4"/>